<evidence type="ECO:0000256" key="2">
    <source>
        <dbReference type="ARBA" id="ARBA00022737"/>
    </source>
</evidence>
<dbReference type="InterPro" id="IPR017871">
    <property type="entry name" value="ABC_transporter-like_CS"/>
</dbReference>
<dbReference type="GO" id="GO:0005524">
    <property type="term" value="F:ATP binding"/>
    <property type="evidence" value="ECO:0007669"/>
    <property type="project" value="UniProtKB-KW"/>
</dbReference>
<name>A0ABS9U060_9MICC</name>
<dbReference type="PANTHER" id="PTHR43790:SF9">
    <property type="entry name" value="GALACTOFURANOSE TRANSPORTER ATP-BINDING PROTEIN YTFR"/>
    <property type="match status" value="1"/>
</dbReference>
<feature type="domain" description="ABC transporter" evidence="6">
    <location>
        <begin position="29"/>
        <end position="263"/>
    </location>
</feature>
<keyword evidence="8" id="KW-1185">Reference proteome</keyword>
<gene>
    <name evidence="7" type="ORF">L0M17_08735</name>
</gene>
<feature type="region of interest" description="Disordered" evidence="5">
    <location>
        <begin position="1"/>
        <end position="23"/>
    </location>
</feature>
<feature type="domain" description="ABC transporter" evidence="6">
    <location>
        <begin position="263"/>
        <end position="497"/>
    </location>
</feature>
<dbReference type="PANTHER" id="PTHR43790">
    <property type="entry name" value="CARBOHYDRATE TRANSPORT ATP-BINDING PROTEIN MG119-RELATED"/>
    <property type="match status" value="1"/>
</dbReference>
<evidence type="ECO:0000256" key="3">
    <source>
        <dbReference type="ARBA" id="ARBA00022741"/>
    </source>
</evidence>
<dbReference type="Pfam" id="PF00005">
    <property type="entry name" value="ABC_tran"/>
    <property type="match status" value="1"/>
</dbReference>
<dbReference type="InterPro" id="IPR003593">
    <property type="entry name" value="AAA+_ATPase"/>
</dbReference>
<evidence type="ECO:0000259" key="6">
    <source>
        <dbReference type="PROSITE" id="PS50893"/>
    </source>
</evidence>
<dbReference type="CDD" id="cd03216">
    <property type="entry name" value="ABC_Carb_Monos_I"/>
    <property type="match status" value="1"/>
</dbReference>
<accession>A0ABS9U060</accession>
<dbReference type="SMART" id="SM00382">
    <property type="entry name" value="AAA"/>
    <property type="match status" value="2"/>
</dbReference>
<evidence type="ECO:0000313" key="8">
    <source>
        <dbReference type="Proteomes" id="UP001202922"/>
    </source>
</evidence>
<proteinExistence type="predicted"/>
<dbReference type="EMBL" id="JAKZBV010000001">
    <property type="protein sequence ID" value="MCH6470061.1"/>
    <property type="molecule type" value="Genomic_DNA"/>
</dbReference>
<dbReference type="Gene3D" id="3.40.50.300">
    <property type="entry name" value="P-loop containing nucleotide triphosphate hydrolases"/>
    <property type="match status" value="2"/>
</dbReference>
<dbReference type="PROSITE" id="PS00211">
    <property type="entry name" value="ABC_TRANSPORTER_1"/>
    <property type="match status" value="1"/>
</dbReference>
<feature type="compositionally biased region" description="Polar residues" evidence="5">
    <location>
        <begin position="1"/>
        <end position="10"/>
    </location>
</feature>
<dbReference type="InterPro" id="IPR003439">
    <property type="entry name" value="ABC_transporter-like_ATP-bd"/>
</dbReference>
<reference evidence="7 8" key="1">
    <citation type="submission" date="2022-03" db="EMBL/GenBank/DDBJ databases">
        <title>Sinomonas sp. isolated from a soil.</title>
        <authorList>
            <person name="Han J."/>
            <person name="Kim D.-U."/>
        </authorList>
    </citation>
    <scope>NUCLEOTIDE SEQUENCE [LARGE SCALE GENOMIC DNA]</scope>
    <source>
        <strain evidence="7 8">5-5</strain>
    </source>
</reference>
<dbReference type="InterPro" id="IPR027417">
    <property type="entry name" value="P-loop_NTPase"/>
</dbReference>
<evidence type="ECO:0000256" key="1">
    <source>
        <dbReference type="ARBA" id="ARBA00022448"/>
    </source>
</evidence>
<organism evidence="7 8">
    <name type="scientific">Sinomonas terrae</name>
    <dbReference type="NCBI Taxonomy" id="2908838"/>
    <lineage>
        <taxon>Bacteria</taxon>
        <taxon>Bacillati</taxon>
        <taxon>Actinomycetota</taxon>
        <taxon>Actinomycetes</taxon>
        <taxon>Micrococcales</taxon>
        <taxon>Micrococcaceae</taxon>
        <taxon>Sinomonas</taxon>
    </lineage>
</organism>
<keyword evidence="1" id="KW-0813">Transport</keyword>
<keyword evidence="3" id="KW-0547">Nucleotide-binding</keyword>
<keyword evidence="4 7" id="KW-0067">ATP-binding</keyword>
<comment type="caution">
    <text evidence="7">The sequence shown here is derived from an EMBL/GenBank/DDBJ whole genome shotgun (WGS) entry which is preliminary data.</text>
</comment>
<protein>
    <submittedName>
        <fullName evidence="7">Sugar ABC transporter ATP-binding protein</fullName>
    </submittedName>
</protein>
<evidence type="ECO:0000256" key="5">
    <source>
        <dbReference type="SAM" id="MobiDB-lite"/>
    </source>
</evidence>
<dbReference type="RefSeq" id="WP_241053559.1">
    <property type="nucleotide sequence ID" value="NZ_JAKZBV010000001.1"/>
</dbReference>
<evidence type="ECO:0000256" key="4">
    <source>
        <dbReference type="ARBA" id="ARBA00022840"/>
    </source>
</evidence>
<dbReference type="SUPFAM" id="SSF52540">
    <property type="entry name" value="P-loop containing nucleoside triphosphate hydrolases"/>
    <property type="match status" value="2"/>
</dbReference>
<dbReference type="InterPro" id="IPR050107">
    <property type="entry name" value="ABC_carbohydrate_import_ATPase"/>
</dbReference>
<keyword evidence="2" id="KW-0677">Repeat</keyword>
<dbReference type="Proteomes" id="UP001202922">
    <property type="component" value="Unassembled WGS sequence"/>
</dbReference>
<sequence length="504" mass="53413">MSMARDTSTGARSAAHAAAGPRKTDEPVIRISAAVKRYGPTLALNGVDLEVAPGEILGVVGHNGAGKSTLMRVISGIEAADSGSVKVGGKPRRAREGFACVRMAYQETSLAPELTVAQNIYLSSASMLPGLGWRQAAAGKAVAALDEIFPGHGVHPGDYVDSLSIGARQMVEIARAVVAEDLRVLILDEPTESLTRESADALYAYVRRIAADGVAVVLVSHRLNEVLSVCHRVAVLKDGAVVSEHDAASIDESGLFAEMGGDIEARHIVRRASTAATGDPTVRVPVTTVQGAAAEIVARPGEVIGLAGIAGQGQEEILERLWRGSRGVRIGRRRAYVPGDRQRSGILPLWDVAGNLTISAMRLYSKAGVRSPGQEAGLVGRWVDRLAIRGGAHAAITSLSGGNQQKVIVSRAFASDADTILLDDPFRGVDVHTKADLYGLIRDEAERGRTIIWYSSENTEMAHCDRVYVLRAGRLAGELVGDDIDEDRIIAMSFAVKEDAKETA</sequence>
<dbReference type="PROSITE" id="PS50893">
    <property type="entry name" value="ABC_TRANSPORTER_2"/>
    <property type="match status" value="2"/>
</dbReference>
<evidence type="ECO:0000313" key="7">
    <source>
        <dbReference type="EMBL" id="MCH6470061.1"/>
    </source>
</evidence>